<sequence length="72" mass="7983">MSHRYFLAPAAHGALRCTPGRGAGWFEINDLEQQPGSQPDCWSSSLSKEGPRGGHCYSRRRIVPSPSGVRWE</sequence>
<dbReference type="EMBL" id="MF344571">
    <property type="protein sequence ID" value="AVE21909.1"/>
    <property type="molecule type" value="Genomic_DNA"/>
</dbReference>
<geneLocation type="plasmid" evidence="2">
    <name>pR31014-IMP</name>
</geneLocation>
<keyword evidence="2" id="KW-0614">Plasmid</keyword>
<protein>
    <submittedName>
        <fullName evidence="2">Uncharacterized protein</fullName>
    </submittedName>
</protein>
<accession>A0A2L1KHV7</accession>
<proteinExistence type="predicted"/>
<name>A0A2L1KHV7_PSEAI</name>
<evidence type="ECO:0000256" key="1">
    <source>
        <dbReference type="SAM" id="MobiDB-lite"/>
    </source>
</evidence>
<organism evidence="2">
    <name type="scientific">Pseudomonas aeruginosa</name>
    <dbReference type="NCBI Taxonomy" id="287"/>
    <lineage>
        <taxon>Bacteria</taxon>
        <taxon>Pseudomonadati</taxon>
        <taxon>Pseudomonadota</taxon>
        <taxon>Gammaproteobacteria</taxon>
        <taxon>Pseudomonadales</taxon>
        <taxon>Pseudomonadaceae</taxon>
        <taxon>Pseudomonas</taxon>
    </lineage>
</organism>
<feature type="region of interest" description="Disordered" evidence="1">
    <location>
        <begin position="50"/>
        <end position="72"/>
    </location>
</feature>
<reference evidence="2" key="1">
    <citation type="submission" date="2017-06" db="EMBL/GenBank/DDBJ databases">
        <title>Complete sequence of pR31014-IMP from clinical Pseudomonas aeruginosa.</title>
        <authorList>
            <person name="Yuan M."/>
            <person name="Feng J.2nd."/>
            <person name="Zhan Z.3rd."/>
            <person name="Jiang X.4th."/>
            <person name="Zhang D.5th."/>
            <person name="Chen X.6th."/>
            <person name="Zhao X."/>
            <person name="Che J."/>
            <person name="Lu J."/>
            <person name="Xu J."/>
            <person name="Li J."/>
            <person name="Zhou D."/>
        </authorList>
    </citation>
    <scope>NUCLEOTIDE SEQUENCE</scope>
    <source>
        <plasmid evidence="2">pR31014-IMP</plasmid>
    </source>
</reference>
<dbReference type="AlphaFoldDB" id="A0A2L1KHV7"/>
<evidence type="ECO:0000313" key="2">
    <source>
        <dbReference type="EMBL" id="AVE21909.1"/>
    </source>
</evidence>